<dbReference type="PROSITE" id="PS00640">
    <property type="entry name" value="THIOL_PROTEASE_ASN"/>
    <property type="match status" value="1"/>
</dbReference>
<protein>
    <submittedName>
        <fullName evidence="5">Uncharacterized protein</fullName>
    </submittedName>
</protein>
<dbReference type="GO" id="GO:0008234">
    <property type="term" value="F:cysteine-type peptidase activity"/>
    <property type="evidence" value="ECO:0007669"/>
    <property type="project" value="InterPro"/>
</dbReference>
<dbReference type="Gene3D" id="3.90.70.10">
    <property type="entry name" value="Cysteine proteinases"/>
    <property type="match status" value="1"/>
</dbReference>
<dbReference type="SUPFAM" id="SSF54001">
    <property type="entry name" value="Cysteine proteinases"/>
    <property type="match status" value="1"/>
</dbReference>
<dbReference type="GO" id="GO:0050547">
    <property type="term" value="F:feruloyl-CoA hydratase/lyase activity"/>
    <property type="evidence" value="ECO:0007669"/>
    <property type="project" value="UniProtKB-ARBA"/>
</dbReference>
<dbReference type="InterPro" id="IPR000169">
    <property type="entry name" value="Pept_cys_AS"/>
</dbReference>
<dbReference type="InterPro" id="IPR013201">
    <property type="entry name" value="Prot_inhib_I29"/>
</dbReference>
<evidence type="ECO:0000259" key="3">
    <source>
        <dbReference type="SMART" id="SM00645"/>
    </source>
</evidence>
<keyword evidence="2" id="KW-1015">Disulfide bond</keyword>
<evidence type="ECO:0000313" key="6">
    <source>
        <dbReference type="Proteomes" id="UP001327560"/>
    </source>
</evidence>
<dbReference type="CDD" id="cd02248">
    <property type="entry name" value="Peptidase_C1A"/>
    <property type="match status" value="1"/>
</dbReference>
<dbReference type="InterPro" id="IPR039417">
    <property type="entry name" value="Peptidase_C1A_papain-like"/>
</dbReference>
<feature type="domain" description="Peptidase C1A papain C-terminal" evidence="3">
    <location>
        <begin position="162"/>
        <end position="377"/>
    </location>
</feature>
<organism evidence="5 6">
    <name type="scientific">Canna indica</name>
    <name type="common">Indian-shot</name>
    <dbReference type="NCBI Taxonomy" id="4628"/>
    <lineage>
        <taxon>Eukaryota</taxon>
        <taxon>Viridiplantae</taxon>
        <taxon>Streptophyta</taxon>
        <taxon>Embryophyta</taxon>
        <taxon>Tracheophyta</taxon>
        <taxon>Spermatophyta</taxon>
        <taxon>Magnoliopsida</taxon>
        <taxon>Liliopsida</taxon>
        <taxon>Zingiberales</taxon>
        <taxon>Cannaceae</taxon>
        <taxon>Canna</taxon>
    </lineage>
</organism>
<evidence type="ECO:0000313" key="5">
    <source>
        <dbReference type="EMBL" id="WOK93226.1"/>
    </source>
</evidence>
<dbReference type="PANTHER" id="PTHR12411">
    <property type="entry name" value="CYSTEINE PROTEASE FAMILY C1-RELATED"/>
    <property type="match status" value="1"/>
</dbReference>
<proteinExistence type="inferred from homology"/>
<dbReference type="SMART" id="SM00848">
    <property type="entry name" value="Inhibitor_I29"/>
    <property type="match status" value="1"/>
</dbReference>
<dbReference type="EMBL" id="CP136890">
    <property type="protein sequence ID" value="WOK93226.1"/>
    <property type="molecule type" value="Genomic_DNA"/>
</dbReference>
<dbReference type="InterPro" id="IPR000668">
    <property type="entry name" value="Peptidase_C1A_C"/>
</dbReference>
<dbReference type="AlphaFoldDB" id="A0AAQ3JP37"/>
<dbReference type="GO" id="GO:0006508">
    <property type="term" value="P:proteolysis"/>
    <property type="evidence" value="ECO:0007669"/>
    <property type="project" value="InterPro"/>
</dbReference>
<sequence length="380" mass="42022">MSSPIHSPSHNTQKVGDQMATSRDHLVLSLASSLLVLFLSSSAAVSSFQETNVIRRVTDRSEDSVVLRALGRRVPHALDFARFAVSHRKKYESVSEVRRRFAIFVENLELIRSTNSRGLPYTLEINRFADLTWEEFQASRLGAAQHCSATTLKTRRLAKAVLPKTKDWRKEGIVSPVKNQGQCGSCWTFSTTGALESAYAQATGKNISLSEQQLVDCANAFNNFGCQGGLPSQAFEYIKYNGGLDTEESYPYSGTNGICNFKPENVGVRVIGSINITKGAEDELQYAVGLIRPVSVAYHVARDFIFYKSGVYTSDICRNTEMDVNHAVLAVGYGVEDGMPYWLIKNSWGEDWGMHGYFKMELGKNMCGIATCASYPVIAV</sequence>
<reference evidence="5 6" key="1">
    <citation type="submission" date="2023-10" db="EMBL/GenBank/DDBJ databases">
        <title>Chromosome-scale genome assembly provides insights into flower coloration mechanisms of Canna indica.</title>
        <authorList>
            <person name="Li C."/>
        </authorList>
    </citation>
    <scope>NUCLEOTIDE SEQUENCE [LARGE SCALE GENOMIC DNA]</scope>
    <source>
        <tissue evidence="5">Flower</tissue>
    </source>
</reference>
<dbReference type="PROSITE" id="PS00639">
    <property type="entry name" value="THIOL_PROTEASE_HIS"/>
    <property type="match status" value="1"/>
</dbReference>
<dbReference type="PROSITE" id="PS00139">
    <property type="entry name" value="THIOL_PROTEASE_CYS"/>
    <property type="match status" value="1"/>
</dbReference>
<evidence type="ECO:0000256" key="2">
    <source>
        <dbReference type="ARBA" id="ARBA00023157"/>
    </source>
</evidence>
<dbReference type="InterPro" id="IPR025661">
    <property type="entry name" value="Pept_asp_AS"/>
</dbReference>
<gene>
    <name evidence="5" type="ORF">Cni_G01921</name>
</gene>
<dbReference type="InterPro" id="IPR013128">
    <property type="entry name" value="Peptidase_C1A"/>
</dbReference>
<dbReference type="FunFam" id="3.90.70.10:FF:000039">
    <property type="entry name" value="Cysteine proteinase 2, putative"/>
    <property type="match status" value="1"/>
</dbReference>
<accession>A0AAQ3JP37</accession>
<dbReference type="GO" id="GO:0009699">
    <property type="term" value="P:phenylpropanoid biosynthetic process"/>
    <property type="evidence" value="ECO:0007669"/>
    <property type="project" value="UniProtKB-ARBA"/>
</dbReference>
<dbReference type="InterPro" id="IPR038765">
    <property type="entry name" value="Papain-like_cys_pep_sf"/>
</dbReference>
<name>A0AAQ3JP37_9LILI</name>
<dbReference type="Proteomes" id="UP001327560">
    <property type="component" value="Chromosome 1"/>
</dbReference>
<dbReference type="Pfam" id="PF08246">
    <property type="entry name" value="Inhibitor_I29"/>
    <property type="match status" value="1"/>
</dbReference>
<keyword evidence="6" id="KW-1185">Reference proteome</keyword>
<feature type="domain" description="Cathepsin propeptide inhibitor" evidence="4">
    <location>
        <begin position="80"/>
        <end position="136"/>
    </location>
</feature>
<dbReference type="SMART" id="SM00645">
    <property type="entry name" value="Pept_C1"/>
    <property type="match status" value="1"/>
</dbReference>
<dbReference type="PRINTS" id="PR00705">
    <property type="entry name" value="PAPAIN"/>
</dbReference>
<dbReference type="Pfam" id="PF00112">
    <property type="entry name" value="Peptidase_C1"/>
    <property type="match status" value="1"/>
</dbReference>
<evidence type="ECO:0000256" key="1">
    <source>
        <dbReference type="ARBA" id="ARBA00008455"/>
    </source>
</evidence>
<comment type="similarity">
    <text evidence="1">Belongs to the peptidase C1 family.</text>
</comment>
<evidence type="ECO:0000259" key="4">
    <source>
        <dbReference type="SMART" id="SM00848"/>
    </source>
</evidence>
<dbReference type="InterPro" id="IPR025660">
    <property type="entry name" value="Pept_his_AS"/>
</dbReference>